<dbReference type="EMBL" id="BLLF01000428">
    <property type="protein sequence ID" value="GFH11710.1"/>
    <property type="molecule type" value="Genomic_DNA"/>
</dbReference>
<protein>
    <submittedName>
        <fullName evidence="1">Uncharacterized protein</fullName>
    </submittedName>
</protein>
<evidence type="ECO:0000313" key="1">
    <source>
        <dbReference type="EMBL" id="GFH11710.1"/>
    </source>
</evidence>
<dbReference type="Proteomes" id="UP000485058">
    <property type="component" value="Unassembled WGS sequence"/>
</dbReference>
<evidence type="ECO:0000313" key="2">
    <source>
        <dbReference type="Proteomes" id="UP000485058"/>
    </source>
</evidence>
<gene>
    <name evidence="1" type="ORF">HaLaN_07255</name>
</gene>
<proteinExistence type="predicted"/>
<comment type="caution">
    <text evidence="1">The sequence shown here is derived from an EMBL/GenBank/DDBJ whole genome shotgun (WGS) entry which is preliminary data.</text>
</comment>
<sequence length="243" mass="25293">MVRKLICHMVRKVICHMVRKVFDSQAYWTKSMTNSFCYCLLPLEHGSGPGPKYQGYVVDPAMKDSFLAAVDEVFVGPAYQLVALLQLVCAELAACFQGRWLSPSFHDVAAPAVAPSPAIAGSNLTSTCHSRASLANHGPDVSGLAAFRAACAQMLRPSVAGPQQQASSQAHEGSGHSTAAEAVIMCGPALISAGITVAASSTASQALLVLRGFTVALQGEATATVLPGSSVQPWLQPPCLGQG</sequence>
<organism evidence="1 2">
    <name type="scientific">Haematococcus lacustris</name>
    <name type="common">Green alga</name>
    <name type="synonym">Haematococcus pluvialis</name>
    <dbReference type="NCBI Taxonomy" id="44745"/>
    <lineage>
        <taxon>Eukaryota</taxon>
        <taxon>Viridiplantae</taxon>
        <taxon>Chlorophyta</taxon>
        <taxon>core chlorophytes</taxon>
        <taxon>Chlorophyceae</taxon>
        <taxon>CS clade</taxon>
        <taxon>Chlamydomonadales</taxon>
        <taxon>Haematococcaceae</taxon>
        <taxon>Haematococcus</taxon>
    </lineage>
</organism>
<dbReference type="AlphaFoldDB" id="A0A699YP14"/>
<reference evidence="1 2" key="1">
    <citation type="submission" date="2020-02" db="EMBL/GenBank/DDBJ databases">
        <title>Draft genome sequence of Haematococcus lacustris strain NIES-144.</title>
        <authorList>
            <person name="Morimoto D."/>
            <person name="Nakagawa S."/>
            <person name="Yoshida T."/>
            <person name="Sawayama S."/>
        </authorList>
    </citation>
    <scope>NUCLEOTIDE SEQUENCE [LARGE SCALE GENOMIC DNA]</scope>
    <source>
        <strain evidence="1 2">NIES-144</strain>
    </source>
</reference>
<keyword evidence="2" id="KW-1185">Reference proteome</keyword>
<accession>A0A699YP14</accession>
<name>A0A699YP14_HAELA</name>